<comment type="caution">
    <text evidence="2">The sequence shown here is derived from an EMBL/GenBank/DDBJ whole genome shotgun (WGS) entry which is preliminary data.</text>
</comment>
<protein>
    <submittedName>
        <fullName evidence="2">PiggyBac transposable element-derived protein 4</fullName>
    </submittedName>
</protein>
<gene>
    <name evidence="2" type="primary">PGBD4_1</name>
    <name evidence="2" type="ORF">GWK47_024661</name>
</gene>
<dbReference type="Pfam" id="PF13842">
    <property type="entry name" value="zf-Tnp_2"/>
    <property type="match status" value="1"/>
</dbReference>
<dbReference type="Proteomes" id="UP000770661">
    <property type="component" value="Unassembled WGS sequence"/>
</dbReference>
<proteinExistence type="predicted"/>
<name>A0A8J5CFM8_CHIOP</name>
<dbReference type="PANTHER" id="PTHR46599:SF3">
    <property type="entry name" value="PIGGYBAC TRANSPOSABLE ELEMENT-DERIVED PROTEIN 4"/>
    <property type="match status" value="1"/>
</dbReference>
<keyword evidence="3" id="KW-1185">Reference proteome</keyword>
<reference evidence="2" key="1">
    <citation type="submission" date="2020-07" db="EMBL/GenBank/DDBJ databases">
        <title>The High-quality genome of the commercially important snow crab, Chionoecetes opilio.</title>
        <authorList>
            <person name="Jeong J.-H."/>
            <person name="Ryu S."/>
        </authorList>
    </citation>
    <scope>NUCLEOTIDE SEQUENCE</scope>
    <source>
        <strain evidence="2">MADBK_172401_WGS</strain>
        <tissue evidence="2">Digestive gland</tissue>
    </source>
</reference>
<organism evidence="2 3">
    <name type="scientific">Chionoecetes opilio</name>
    <name type="common">Atlantic snow crab</name>
    <name type="synonym">Cancer opilio</name>
    <dbReference type="NCBI Taxonomy" id="41210"/>
    <lineage>
        <taxon>Eukaryota</taxon>
        <taxon>Metazoa</taxon>
        <taxon>Ecdysozoa</taxon>
        <taxon>Arthropoda</taxon>
        <taxon>Crustacea</taxon>
        <taxon>Multicrustacea</taxon>
        <taxon>Malacostraca</taxon>
        <taxon>Eumalacostraca</taxon>
        <taxon>Eucarida</taxon>
        <taxon>Decapoda</taxon>
        <taxon>Pleocyemata</taxon>
        <taxon>Brachyura</taxon>
        <taxon>Eubrachyura</taxon>
        <taxon>Majoidea</taxon>
        <taxon>Majidae</taxon>
        <taxon>Chionoecetes</taxon>
    </lineage>
</organism>
<evidence type="ECO:0000313" key="2">
    <source>
        <dbReference type="EMBL" id="KAG0704645.1"/>
    </source>
</evidence>
<feature type="domain" description="PiggyBac transposable element-derived protein 4 C-terminal zinc-finger" evidence="1">
    <location>
        <begin position="128"/>
        <end position="180"/>
    </location>
</feature>
<dbReference type="InterPro" id="IPR032718">
    <property type="entry name" value="PGBD4_Znf_C"/>
</dbReference>
<dbReference type="PANTHER" id="PTHR46599">
    <property type="entry name" value="PIGGYBAC TRANSPOSABLE ELEMENT-DERIVED PROTEIN 4"/>
    <property type="match status" value="1"/>
</dbReference>
<evidence type="ECO:0000259" key="1">
    <source>
        <dbReference type="Pfam" id="PF13842"/>
    </source>
</evidence>
<sequence>MYNAGLVEKSKTFFGDRTVFFNKPLHIDRYNSLMGSVDMADQLLKPYAYEKKSLAWLKKLGIHFIFRILLNSFLVYRNQTKYKGDFLKYIISVSEELSCKHSDGARALHDEEKERKLQRPTKKMAKEELVHAWVRHQPRKQKMCRVCYKESGKRKDTVYYCLGCPGEPGLCSLEHFTSWHRDIPKPVSKYPAADIWVAFGSGKNFTYLHINIICHALAKEKSMALLVFHNFTGCDTTSTFFGKGKKTTWEAWRAYPEVTEAFNYLVAHPHTAVIVDSR</sequence>
<accession>A0A8J5CFM8</accession>
<dbReference type="EMBL" id="JACEEZ010025107">
    <property type="protein sequence ID" value="KAG0704645.1"/>
    <property type="molecule type" value="Genomic_DNA"/>
</dbReference>
<evidence type="ECO:0000313" key="3">
    <source>
        <dbReference type="Proteomes" id="UP000770661"/>
    </source>
</evidence>
<dbReference type="AlphaFoldDB" id="A0A8J5CFM8"/>
<dbReference type="OrthoDB" id="6628858at2759"/>